<protein>
    <recommendedName>
        <fullName evidence="1">SCP domain-containing protein</fullName>
    </recommendedName>
</protein>
<dbReference type="EMBL" id="BAAAZC010000019">
    <property type="protein sequence ID" value="GAA3976023.1"/>
    <property type="molecule type" value="Genomic_DNA"/>
</dbReference>
<evidence type="ECO:0000313" key="3">
    <source>
        <dbReference type="Proteomes" id="UP001500742"/>
    </source>
</evidence>
<sequence>MKRSIVQAVFILVSLFTFGKTYGQSADFRNEFLSSINATRAKGCNCGDTYFPPAPPLTWNNKLFDAAIGHAKDMAKRNYFSHTSQDGRSMEDRIVLAGYIFKGFKSFAIGENIAQGQQSIAEVMDGWFKSEGHCKNLMNRDFKEVGVAQYNDYWVQDFGGRTSFTAEQQKLIKSGKYRLIKN</sequence>
<reference evidence="3" key="1">
    <citation type="journal article" date="2019" name="Int. J. Syst. Evol. Microbiol.">
        <title>The Global Catalogue of Microorganisms (GCM) 10K type strain sequencing project: providing services to taxonomists for standard genome sequencing and annotation.</title>
        <authorList>
            <consortium name="The Broad Institute Genomics Platform"/>
            <consortium name="The Broad Institute Genome Sequencing Center for Infectious Disease"/>
            <person name="Wu L."/>
            <person name="Ma J."/>
        </authorList>
    </citation>
    <scope>NUCLEOTIDE SEQUENCE [LARGE SCALE GENOMIC DNA]</scope>
    <source>
        <strain evidence="3">JCM 16601</strain>
    </source>
</reference>
<accession>A0ABP7Q6S4</accession>
<gene>
    <name evidence="2" type="ORF">GCM10022210_28360</name>
</gene>
<dbReference type="PANTHER" id="PTHR31157">
    <property type="entry name" value="SCP DOMAIN-CONTAINING PROTEIN"/>
    <property type="match status" value="1"/>
</dbReference>
<organism evidence="2 3">
    <name type="scientific">Mucilaginibacter dorajii</name>
    <dbReference type="NCBI Taxonomy" id="692994"/>
    <lineage>
        <taxon>Bacteria</taxon>
        <taxon>Pseudomonadati</taxon>
        <taxon>Bacteroidota</taxon>
        <taxon>Sphingobacteriia</taxon>
        <taxon>Sphingobacteriales</taxon>
        <taxon>Sphingobacteriaceae</taxon>
        <taxon>Mucilaginibacter</taxon>
    </lineage>
</organism>
<dbReference type="SUPFAM" id="SSF55797">
    <property type="entry name" value="PR-1-like"/>
    <property type="match status" value="1"/>
</dbReference>
<dbReference type="InterPro" id="IPR035940">
    <property type="entry name" value="CAP_sf"/>
</dbReference>
<name>A0ABP7Q6S4_9SPHI</name>
<dbReference type="PANTHER" id="PTHR31157:SF1">
    <property type="entry name" value="SCP DOMAIN-CONTAINING PROTEIN"/>
    <property type="match status" value="1"/>
</dbReference>
<dbReference type="Proteomes" id="UP001500742">
    <property type="component" value="Unassembled WGS sequence"/>
</dbReference>
<dbReference type="RefSeq" id="WP_259087448.1">
    <property type="nucleotide sequence ID" value="NZ_BAAAZC010000019.1"/>
</dbReference>
<dbReference type="Gene3D" id="3.40.33.10">
    <property type="entry name" value="CAP"/>
    <property type="match status" value="1"/>
</dbReference>
<dbReference type="InterPro" id="IPR014044">
    <property type="entry name" value="CAP_dom"/>
</dbReference>
<proteinExistence type="predicted"/>
<comment type="caution">
    <text evidence="2">The sequence shown here is derived from an EMBL/GenBank/DDBJ whole genome shotgun (WGS) entry which is preliminary data.</text>
</comment>
<evidence type="ECO:0000259" key="1">
    <source>
        <dbReference type="Pfam" id="PF00188"/>
    </source>
</evidence>
<keyword evidence="3" id="KW-1185">Reference proteome</keyword>
<dbReference type="Pfam" id="PF00188">
    <property type="entry name" value="CAP"/>
    <property type="match status" value="1"/>
</dbReference>
<dbReference type="CDD" id="cd05379">
    <property type="entry name" value="CAP_bacterial"/>
    <property type="match status" value="1"/>
</dbReference>
<feature type="domain" description="SCP" evidence="1">
    <location>
        <begin position="54"/>
        <end position="158"/>
    </location>
</feature>
<evidence type="ECO:0000313" key="2">
    <source>
        <dbReference type="EMBL" id="GAA3976023.1"/>
    </source>
</evidence>